<dbReference type="EMBL" id="AAYA01000008">
    <property type="protein sequence ID" value="EBA07637.1"/>
    <property type="molecule type" value="Genomic_DNA"/>
</dbReference>
<keyword evidence="1" id="KW-0560">Oxidoreductase</keyword>
<gene>
    <name evidence="1" type="ORF">SSE37_13663</name>
</gene>
<accession>A3K536</accession>
<evidence type="ECO:0000313" key="1">
    <source>
        <dbReference type="EMBL" id="EBA07637.1"/>
    </source>
</evidence>
<organism evidence="1 2">
    <name type="scientific">Sagittula stellata (strain ATCC 700073 / DSM 11524 / E-37)</name>
    <dbReference type="NCBI Taxonomy" id="388399"/>
    <lineage>
        <taxon>Bacteria</taxon>
        <taxon>Pseudomonadati</taxon>
        <taxon>Pseudomonadota</taxon>
        <taxon>Alphaproteobacteria</taxon>
        <taxon>Rhodobacterales</taxon>
        <taxon>Roseobacteraceae</taxon>
        <taxon>Sagittula</taxon>
    </lineage>
</organism>
<name>A3K536_SAGS3</name>
<dbReference type="OrthoDB" id="7867959at2"/>
<protein>
    <submittedName>
        <fullName evidence="1">Methionine sulfoxide reductase B</fullName>
        <ecNumber evidence="1">1.8.4.11</ecNumber>
    </submittedName>
</protein>
<comment type="caution">
    <text evidence="1">The sequence shown here is derived from an EMBL/GenBank/DDBJ whole genome shotgun (WGS) entry which is preliminary data.</text>
</comment>
<reference evidence="1 2" key="1">
    <citation type="submission" date="2006-06" db="EMBL/GenBank/DDBJ databases">
        <authorList>
            <person name="Moran M.A."/>
            <person name="Ferriera S."/>
            <person name="Johnson J."/>
            <person name="Kravitz S."/>
            <person name="Beeson K."/>
            <person name="Sutton G."/>
            <person name="Rogers Y.-H."/>
            <person name="Friedman R."/>
            <person name="Frazier M."/>
            <person name="Venter J.C."/>
        </authorList>
    </citation>
    <scope>NUCLEOTIDE SEQUENCE [LARGE SCALE GENOMIC DNA]</scope>
    <source>
        <strain evidence="1 2">E-37</strain>
    </source>
</reference>
<keyword evidence="2" id="KW-1185">Reference proteome</keyword>
<dbReference type="AlphaFoldDB" id="A3K536"/>
<dbReference type="Proteomes" id="UP000005713">
    <property type="component" value="Unassembled WGS sequence"/>
</dbReference>
<dbReference type="EC" id="1.8.4.11" evidence="1"/>
<dbReference type="GO" id="GO:0008113">
    <property type="term" value="F:peptide-methionine (S)-S-oxide reductase activity"/>
    <property type="evidence" value="ECO:0007669"/>
    <property type="project" value="UniProtKB-EC"/>
</dbReference>
<dbReference type="RefSeq" id="WP_005860004.1">
    <property type="nucleotide sequence ID" value="NZ_AAYA01000008.1"/>
</dbReference>
<proteinExistence type="predicted"/>
<evidence type="ECO:0000313" key="2">
    <source>
        <dbReference type="Proteomes" id="UP000005713"/>
    </source>
</evidence>
<sequence>MNTDLSGQRAELYALLDKEAPEIVSRRSGWERVVPLADGAVVLVLSLSQDKASVYVKPEGPDGARLLRDHQDTLARRLKVTPGHGSGQAEKGYWYRKDNPKACFTIRRQWPEAIRWFRAQHATYYKAFAELEDIR</sequence>